<dbReference type="OrthoDB" id="9802051at2"/>
<gene>
    <name evidence="6" type="ORF">C7384_10968</name>
</gene>
<dbReference type="FunFam" id="3.90.1530.30:FF:000001">
    <property type="entry name" value="Chromosome partitioning protein ParB"/>
    <property type="match status" value="1"/>
</dbReference>
<evidence type="ECO:0000256" key="3">
    <source>
        <dbReference type="ARBA" id="ARBA00022829"/>
    </source>
</evidence>
<keyword evidence="3" id="KW-0159">Chromosome partition</keyword>
<dbReference type="SUPFAM" id="SSF109709">
    <property type="entry name" value="KorB DNA-binding domain-like"/>
    <property type="match status" value="1"/>
</dbReference>
<evidence type="ECO:0000313" key="7">
    <source>
        <dbReference type="Proteomes" id="UP000245433"/>
    </source>
</evidence>
<dbReference type="Gene3D" id="1.10.10.2830">
    <property type="match status" value="1"/>
</dbReference>
<dbReference type="SUPFAM" id="SSF110849">
    <property type="entry name" value="ParB/Sulfiredoxin"/>
    <property type="match status" value="1"/>
</dbReference>
<dbReference type="InterPro" id="IPR057240">
    <property type="entry name" value="ParB_dimer_C"/>
</dbReference>
<comment type="caution">
    <text evidence="6">The sequence shown here is derived from an EMBL/GenBank/DDBJ whole genome shotgun (WGS) entry which is preliminary data.</text>
</comment>
<keyword evidence="7" id="KW-1185">Reference proteome</keyword>
<dbReference type="PANTHER" id="PTHR33375:SF1">
    <property type="entry name" value="CHROMOSOME-PARTITIONING PROTEIN PARB-RELATED"/>
    <property type="match status" value="1"/>
</dbReference>
<feature type="domain" description="ParB-like N-terminal" evidence="5">
    <location>
        <begin position="43"/>
        <end position="132"/>
    </location>
</feature>
<dbReference type="Pfam" id="PF02195">
    <property type="entry name" value="ParB_N"/>
    <property type="match status" value="1"/>
</dbReference>
<protein>
    <submittedName>
        <fullName evidence="6">ParB family chromosome partitioning protein</fullName>
    </submittedName>
</protein>
<sequence length="300" mass="33245">MANKKGGLGKGMDSLFGTNRISPEALAHSKQAVRNPDVQEQIVNISIDKIQANPFQPRKNFRPELIQELADSIKQNGLLTPIIVRPMGSDYQIIAGERRFRAVQLLKQTEIAAIVRTTNDETMATLALIENLQRDDLNPIEEAQAFQLILDQTGISQSALAQNLGKERTTVANSLRLLKLPKKVRDLVETDSLSMGQARALLGLKNQSSLEHVLSLILDKDLNVRQTEQLVKQVNEGPVDSKSAKAVSPYALDLAHRLEEKFGTKVKVQGSRGGRGKIEINYLSQEDLTRILSLLEIEVD</sequence>
<dbReference type="GO" id="GO:0005694">
    <property type="term" value="C:chromosome"/>
    <property type="evidence" value="ECO:0007669"/>
    <property type="project" value="TreeGrafter"/>
</dbReference>
<evidence type="ECO:0000256" key="2">
    <source>
        <dbReference type="ARBA" id="ARBA00006295"/>
    </source>
</evidence>
<dbReference type="AlphaFoldDB" id="A0A2U1D696"/>
<dbReference type="Pfam" id="PF17762">
    <property type="entry name" value="HTH_ParB"/>
    <property type="match status" value="1"/>
</dbReference>
<dbReference type="PANTHER" id="PTHR33375">
    <property type="entry name" value="CHROMOSOME-PARTITIONING PROTEIN PARB-RELATED"/>
    <property type="match status" value="1"/>
</dbReference>
<evidence type="ECO:0000259" key="5">
    <source>
        <dbReference type="SMART" id="SM00470"/>
    </source>
</evidence>
<comment type="subcellular location">
    <subcellularLocation>
        <location evidence="1">Cytoplasm</location>
        <location evidence="1">Nucleoid</location>
    </subcellularLocation>
</comment>
<organism evidence="6 7">
    <name type="scientific">Convivina intestini</name>
    <dbReference type="NCBI Taxonomy" id="1505726"/>
    <lineage>
        <taxon>Bacteria</taxon>
        <taxon>Bacillati</taxon>
        <taxon>Bacillota</taxon>
        <taxon>Bacilli</taxon>
        <taxon>Lactobacillales</taxon>
        <taxon>Lactobacillaceae</taxon>
        <taxon>Convivina</taxon>
    </lineage>
</organism>
<comment type="similarity">
    <text evidence="2">Belongs to the ParB family.</text>
</comment>
<reference evidence="6 7" key="1">
    <citation type="submission" date="2018-04" db="EMBL/GenBank/DDBJ databases">
        <title>Genomic Encyclopedia of Type Strains, Phase IV (KMG-IV): sequencing the most valuable type-strain genomes for metagenomic binning, comparative biology and taxonomic classification.</title>
        <authorList>
            <person name="Goeker M."/>
        </authorList>
    </citation>
    <scope>NUCLEOTIDE SEQUENCE [LARGE SCALE GENOMIC DNA]</scope>
    <source>
        <strain evidence="6 7">DSM 28795</strain>
    </source>
</reference>
<dbReference type="InterPro" id="IPR004437">
    <property type="entry name" value="ParB/RepB/Spo0J"/>
</dbReference>
<dbReference type="SMART" id="SM00470">
    <property type="entry name" value="ParB"/>
    <property type="match status" value="1"/>
</dbReference>
<dbReference type="NCBIfam" id="TIGR00180">
    <property type="entry name" value="parB_part"/>
    <property type="match status" value="1"/>
</dbReference>
<dbReference type="CDD" id="cd16393">
    <property type="entry name" value="SPO0J_N"/>
    <property type="match status" value="1"/>
</dbReference>
<name>A0A2U1D696_9LACO</name>
<evidence type="ECO:0000313" key="6">
    <source>
        <dbReference type="EMBL" id="PVY83119.1"/>
    </source>
</evidence>
<dbReference type="GO" id="GO:0045881">
    <property type="term" value="P:positive regulation of sporulation resulting in formation of a cellular spore"/>
    <property type="evidence" value="ECO:0007669"/>
    <property type="project" value="TreeGrafter"/>
</dbReference>
<dbReference type="FunFam" id="1.10.10.2830:FF:000001">
    <property type="entry name" value="Chromosome partitioning protein ParB"/>
    <property type="match status" value="1"/>
</dbReference>
<dbReference type="InterPro" id="IPR003115">
    <property type="entry name" value="ParB_N"/>
</dbReference>
<dbReference type="InterPro" id="IPR050336">
    <property type="entry name" value="Chromosome_partition/occlusion"/>
</dbReference>
<evidence type="ECO:0000256" key="4">
    <source>
        <dbReference type="ARBA" id="ARBA00023125"/>
    </source>
</evidence>
<accession>A0A2U1D696</accession>
<dbReference type="GO" id="GO:0007059">
    <property type="term" value="P:chromosome segregation"/>
    <property type="evidence" value="ECO:0007669"/>
    <property type="project" value="UniProtKB-KW"/>
</dbReference>
<evidence type="ECO:0000256" key="1">
    <source>
        <dbReference type="ARBA" id="ARBA00004453"/>
    </source>
</evidence>
<dbReference type="GO" id="GO:0003677">
    <property type="term" value="F:DNA binding"/>
    <property type="evidence" value="ECO:0007669"/>
    <property type="project" value="UniProtKB-KW"/>
</dbReference>
<dbReference type="GO" id="GO:0009295">
    <property type="term" value="C:nucleoid"/>
    <property type="evidence" value="ECO:0007669"/>
    <property type="project" value="UniProtKB-SubCell"/>
</dbReference>
<keyword evidence="4" id="KW-0238">DNA-binding</keyword>
<dbReference type="RefSeq" id="WP_089939302.1">
    <property type="nucleotide sequence ID" value="NZ_CAKOEX010000009.1"/>
</dbReference>
<dbReference type="InterPro" id="IPR041468">
    <property type="entry name" value="HTH_ParB/Spo0J"/>
</dbReference>
<dbReference type="EMBL" id="QEKT01000009">
    <property type="protein sequence ID" value="PVY83119.1"/>
    <property type="molecule type" value="Genomic_DNA"/>
</dbReference>
<dbReference type="Gene3D" id="3.90.1530.30">
    <property type="match status" value="1"/>
</dbReference>
<dbReference type="InterPro" id="IPR036086">
    <property type="entry name" value="ParB/Sulfiredoxin_sf"/>
</dbReference>
<proteinExistence type="inferred from homology"/>
<dbReference type="Pfam" id="PF23552">
    <property type="entry name" value="ParB_C"/>
    <property type="match status" value="1"/>
</dbReference>
<dbReference type="Proteomes" id="UP000245433">
    <property type="component" value="Unassembled WGS sequence"/>
</dbReference>